<sequence>MAFLLVDSLPHNNSRFHIAIKALKLLLILAVLISSLLMVKGSLMPYSCEIVLSSLVGFWKSCKCFLSSSLYICIIINFMVLLIAASSSLQRHETDNHDGIVDVDEDVNIDKSPLVSPLPLPPPPPPPQIMNENPPRDVSEVVASQPTTKTKKTLYQGDHSPPQIWQDVIDQICVDKRGKESNEALVETIERATEEEKEVRLENNEEDDTMEATWRAITGGGKEKTTKKQLEKRETWNVAPPMRAVAVQSHDLEELYQSIPASWKELRKSETFNDAVSLRQRGGLRRDPSMSVDYFNNQVEAFIKKFNESIRLQRQESDQRFIDMINGGL</sequence>
<feature type="coiled-coil region" evidence="1">
    <location>
        <begin position="182"/>
        <end position="209"/>
    </location>
</feature>
<dbReference type="PANTHER" id="PTHR33098">
    <property type="entry name" value="COTTON FIBER (DUF761)"/>
    <property type="match status" value="1"/>
</dbReference>
<evidence type="ECO:0000256" key="1">
    <source>
        <dbReference type="SAM" id="Coils"/>
    </source>
</evidence>
<keyword evidence="2" id="KW-1133">Transmembrane helix</keyword>
<dbReference type="EMBL" id="OU503043">
    <property type="protein sequence ID" value="CAI9766495.1"/>
    <property type="molecule type" value="Genomic_DNA"/>
</dbReference>
<keyword evidence="4" id="KW-1185">Reference proteome</keyword>
<organism evidence="3 4">
    <name type="scientific">Fraxinus pennsylvanica</name>
    <dbReference type="NCBI Taxonomy" id="56036"/>
    <lineage>
        <taxon>Eukaryota</taxon>
        <taxon>Viridiplantae</taxon>
        <taxon>Streptophyta</taxon>
        <taxon>Embryophyta</taxon>
        <taxon>Tracheophyta</taxon>
        <taxon>Spermatophyta</taxon>
        <taxon>Magnoliopsida</taxon>
        <taxon>eudicotyledons</taxon>
        <taxon>Gunneridae</taxon>
        <taxon>Pentapetalae</taxon>
        <taxon>asterids</taxon>
        <taxon>lamiids</taxon>
        <taxon>Lamiales</taxon>
        <taxon>Oleaceae</taxon>
        <taxon>Oleeae</taxon>
        <taxon>Fraxinus</taxon>
    </lineage>
</organism>
<keyword evidence="2" id="KW-0812">Transmembrane</keyword>
<gene>
    <name evidence="3" type="ORF">FPE_LOCUS13925</name>
</gene>
<dbReference type="Proteomes" id="UP000834106">
    <property type="component" value="Chromosome 8"/>
</dbReference>
<proteinExistence type="predicted"/>
<evidence type="ECO:0000256" key="2">
    <source>
        <dbReference type="SAM" id="Phobius"/>
    </source>
</evidence>
<feature type="transmembrane region" description="Helical" evidence="2">
    <location>
        <begin position="25"/>
        <end position="45"/>
    </location>
</feature>
<evidence type="ECO:0000313" key="4">
    <source>
        <dbReference type="Proteomes" id="UP000834106"/>
    </source>
</evidence>
<keyword evidence="1" id="KW-0175">Coiled coil</keyword>
<feature type="transmembrane region" description="Helical" evidence="2">
    <location>
        <begin position="65"/>
        <end position="85"/>
    </location>
</feature>
<dbReference type="PANTHER" id="PTHR33098:SF76">
    <property type="entry name" value="DUF4408 DOMAIN-CONTAINING PROTEIN"/>
    <property type="match status" value="1"/>
</dbReference>
<protein>
    <recommendedName>
        <fullName evidence="5">DUF4408 domain-containing protein</fullName>
    </recommendedName>
</protein>
<dbReference type="AlphaFoldDB" id="A0AAD2DX40"/>
<name>A0AAD2DX40_9LAMI</name>
<keyword evidence="2" id="KW-0472">Membrane</keyword>
<evidence type="ECO:0000313" key="3">
    <source>
        <dbReference type="EMBL" id="CAI9766495.1"/>
    </source>
</evidence>
<accession>A0AAD2DX40</accession>
<dbReference type="Pfam" id="PF05553">
    <property type="entry name" value="DUF761"/>
    <property type="match status" value="1"/>
</dbReference>
<dbReference type="InterPro" id="IPR008480">
    <property type="entry name" value="DUF761_pln"/>
</dbReference>
<evidence type="ECO:0008006" key="5">
    <source>
        <dbReference type="Google" id="ProtNLM"/>
    </source>
</evidence>
<reference evidence="3" key="1">
    <citation type="submission" date="2023-05" db="EMBL/GenBank/DDBJ databases">
        <authorList>
            <person name="Huff M."/>
        </authorList>
    </citation>
    <scope>NUCLEOTIDE SEQUENCE</scope>
</reference>